<dbReference type="STRING" id="1423810.FD19_GL001905"/>
<dbReference type="EMBL" id="AYZK01000009">
    <property type="protein sequence ID" value="KRM86475.1"/>
    <property type="molecule type" value="Genomic_DNA"/>
</dbReference>
<accession>A0A0R2CDL0</accession>
<evidence type="ECO:0000259" key="1">
    <source>
        <dbReference type="Pfam" id="PF00561"/>
    </source>
</evidence>
<dbReference type="PANTHER" id="PTHR42977">
    <property type="entry name" value="HYDROLASE-RELATED"/>
    <property type="match status" value="1"/>
</dbReference>
<dbReference type="InterPro" id="IPR000073">
    <property type="entry name" value="AB_hydrolase_1"/>
</dbReference>
<dbReference type="PRINTS" id="PR00412">
    <property type="entry name" value="EPOXHYDRLASE"/>
</dbReference>
<dbReference type="Pfam" id="PF00561">
    <property type="entry name" value="Abhydrolase_1"/>
    <property type="match status" value="1"/>
</dbReference>
<dbReference type="Proteomes" id="UP000051789">
    <property type="component" value="Unassembled WGS sequence"/>
</dbReference>
<feature type="domain" description="AB hydrolase-1" evidence="1">
    <location>
        <begin position="25"/>
        <end position="267"/>
    </location>
</feature>
<evidence type="ECO:0000313" key="3">
    <source>
        <dbReference type="Proteomes" id="UP000051789"/>
    </source>
</evidence>
<proteinExistence type="predicted"/>
<comment type="caution">
    <text evidence="2">The sequence shown here is derived from an EMBL/GenBank/DDBJ whole genome shotgun (WGS) entry which is preliminary data.</text>
</comment>
<dbReference type="InterPro" id="IPR029058">
    <property type="entry name" value="AB_hydrolase_fold"/>
</dbReference>
<dbReference type="PANTHER" id="PTHR42977:SF1">
    <property type="entry name" value="BLR6576 PROTEIN"/>
    <property type="match status" value="1"/>
</dbReference>
<reference evidence="2 3" key="1">
    <citation type="journal article" date="2015" name="Genome Announc.">
        <title>Expanding the biotechnology potential of lactobacilli through comparative genomics of 213 strains and associated genera.</title>
        <authorList>
            <person name="Sun Z."/>
            <person name="Harris H.M."/>
            <person name="McCann A."/>
            <person name="Guo C."/>
            <person name="Argimon S."/>
            <person name="Zhang W."/>
            <person name="Yang X."/>
            <person name="Jeffery I.B."/>
            <person name="Cooney J.C."/>
            <person name="Kagawa T.F."/>
            <person name="Liu W."/>
            <person name="Song Y."/>
            <person name="Salvetti E."/>
            <person name="Wrobel A."/>
            <person name="Rasinkangas P."/>
            <person name="Parkhill J."/>
            <person name="Rea M.C."/>
            <person name="O'Sullivan O."/>
            <person name="Ritari J."/>
            <person name="Douillard F.P."/>
            <person name="Paul Ross R."/>
            <person name="Yang R."/>
            <person name="Briner A.E."/>
            <person name="Felis G.E."/>
            <person name="de Vos W.M."/>
            <person name="Barrangou R."/>
            <person name="Klaenhammer T.R."/>
            <person name="Caufield P.W."/>
            <person name="Cui Y."/>
            <person name="Zhang H."/>
            <person name="O'Toole P.W."/>
        </authorList>
    </citation>
    <scope>NUCLEOTIDE SEQUENCE [LARGE SCALE GENOMIC DNA]</scope>
    <source>
        <strain evidence="2 3">DSM 22698</strain>
    </source>
</reference>
<keyword evidence="3" id="KW-1185">Reference proteome</keyword>
<dbReference type="Gene3D" id="3.40.50.1820">
    <property type="entry name" value="alpha/beta hydrolase"/>
    <property type="match status" value="1"/>
</dbReference>
<organism evidence="2 3">
    <name type="scientific">Lacticaseibacillus thailandensis DSM 22698 = JCM 13996</name>
    <dbReference type="NCBI Taxonomy" id="1423810"/>
    <lineage>
        <taxon>Bacteria</taxon>
        <taxon>Bacillati</taxon>
        <taxon>Bacillota</taxon>
        <taxon>Bacilli</taxon>
        <taxon>Lactobacillales</taxon>
        <taxon>Lactobacillaceae</taxon>
        <taxon>Lacticaseibacillus</taxon>
    </lineage>
</organism>
<sequence>MIKYQSAKVDGLNIFYREAGDTNRPTMVLLHGFPSSSHMFRDLMPLLSDRFHLLAPDYPGFGQSDAPGRDQFAYTFDHLTEVVTDWLVQLHETKFLMYVFDYGAPIGFRIAMQHPDWIQGIVSQNGNVYQAGLGPKWAARRDFWQHPTASKRAQYRNAFAPATIRGQYLNGAPAMAVGPDGYTLDIAYTRTAGYAERQLDLIYDYQTNVRLYPRFQEYIRQHQPRLLAVWGKNDASFIYPGALAFRRDAPRAKVVLLDTGHFALESHAGTIAQLIKEYFTGEQ</sequence>
<name>A0A0R2CDL0_9LACO</name>
<evidence type="ECO:0000313" key="2">
    <source>
        <dbReference type="EMBL" id="KRM86475.1"/>
    </source>
</evidence>
<dbReference type="PATRIC" id="fig|1423810.4.peg.1954"/>
<dbReference type="InterPro" id="IPR051340">
    <property type="entry name" value="Haloalkane_dehalogenase"/>
</dbReference>
<dbReference type="SUPFAM" id="SSF53474">
    <property type="entry name" value="alpha/beta-Hydrolases"/>
    <property type="match status" value="1"/>
</dbReference>
<dbReference type="AlphaFoldDB" id="A0A0R2CDL0"/>
<dbReference type="RefSeq" id="WP_056969809.1">
    <property type="nucleotide sequence ID" value="NZ_AYZK01000009.1"/>
</dbReference>
<gene>
    <name evidence="2" type="ORF">FD19_GL001905</name>
</gene>
<dbReference type="InterPro" id="IPR000639">
    <property type="entry name" value="Epox_hydrolase-like"/>
</dbReference>
<dbReference type="GO" id="GO:0004301">
    <property type="term" value="F:epoxide hydrolase activity"/>
    <property type="evidence" value="ECO:0007669"/>
    <property type="project" value="TreeGrafter"/>
</dbReference>
<keyword evidence="2" id="KW-0378">Hydrolase</keyword>
<protein>
    <submittedName>
        <fullName evidence="2">Alpha beta hydrolase fold protein</fullName>
    </submittedName>
</protein>